<dbReference type="KEGG" id="ade:Adeh_1786"/>
<accession>Q2IIT0</accession>
<feature type="signal peptide" evidence="1">
    <location>
        <begin position="1"/>
        <end position="23"/>
    </location>
</feature>
<name>Q2IIT0_ANADE</name>
<evidence type="ECO:0000313" key="2">
    <source>
        <dbReference type="EMBL" id="ABC81559.1"/>
    </source>
</evidence>
<dbReference type="STRING" id="290397.Adeh_1786"/>
<protein>
    <recommendedName>
        <fullName evidence="4">Lipoprotein</fullName>
    </recommendedName>
</protein>
<proteinExistence type="predicted"/>
<evidence type="ECO:0000256" key="1">
    <source>
        <dbReference type="SAM" id="SignalP"/>
    </source>
</evidence>
<sequence length="130" mass="13459">MTRSGARAAAAAALLALLLPACGDDEAASRGGCRAGTCGFVDHLYFSTYVCGAWPIGYSWRSLDHCLRQCEVAAAWGCAAGSCAGECPVDHGTGAWLTCSSENREARVVDSGCFLPTSGMNGETVPCDCR</sequence>
<reference evidence="2" key="1">
    <citation type="submission" date="2006-01" db="EMBL/GenBank/DDBJ databases">
        <title>Complete sequence of Anaeromyxobacter dehalogenans 2CP-C.</title>
        <authorList>
            <consortium name="US DOE Joint Genome Institute"/>
            <person name="Copeland A."/>
            <person name="Lucas S."/>
            <person name="Lapidus A."/>
            <person name="Barry K."/>
            <person name="Detter J.C."/>
            <person name="Glavina T."/>
            <person name="Hammon N."/>
            <person name="Israni S."/>
            <person name="Pitluck S."/>
            <person name="Brettin T."/>
            <person name="Bruce D."/>
            <person name="Han C."/>
            <person name="Tapia R."/>
            <person name="Gilna P."/>
            <person name="Kiss H."/>
            <person name="Schmutz J."/>
            <person name="Larimer F."/>
            <person name="Land M."/>
            <person name="Kyrpides N."/>
            <person name="Anderson I."/>
            <person name="Sanford R.A."/>
            <person name="Ritalahti K.M."/>
            <person name="Thomas H.S."/>
            <person name="Kirby J.R."/>
            <person name="Zhulin I.B."/>
            <person name="Loeffler F.E."/>
            <person name="Richardson P."/>
        </authorList>
    </citation>
    <scope>NUCLEOTIDE SEQUENCE</scope>
    <source>
        <strain evidence="2">2CP-C</strain>
    </source>
</reference>
<evidence type="ECO:0008006" key="4">
    <source>
        <dbReference type="Google" id="ProtNLM"/>
    </source>
</evidence>
<gene>
    <name evidence="2" type="ordered locus">Adeh_1786</name>
</gene>
<dbReference type="Proteomes" id="UP000001935">
    <property type="component" value="Chromosome"/>
</dbReference>
<dbReference type="EMBL" id="CP000251">
    <property type="protein sequence ID" value="ABC81559.1"/>
    <property type="molecule type" value="Genomic_DNA"/>
</dbReference>
<dbReference type="AlphaFoldDB" id="Q2IIT0"/>
<keyword evidence="1" id="KW-0732">Signal</keyword>
<dbReference type="RefSeq" id="WP_011420842.1">
    <property type="nucleotide sequence ID" value="NC_007760.1"/>
</dbReference>
<dbReference type="HOGENOM" id="CLU_1933627_0_0_7"/>
<organism evidence="2 3">
    <name type="scientific">Anaeromyxobacter dehalogenans (strain 2CP-C)</name>
    <dbReference type="NCBI Taxonomy" id="290397"/>
    <lineage>
        <taxon>Bacteria</taxon>
        <taxon>Pseudomonadati</taxon>
        <taxon>Myxococcota</taxon>
        <taxon>Myxococcia</taxon>
        <taxon>Myxococcales</taxon>
        <taxon>Cystobacterineae</taxon>
        <taxon>Anaeromyxobacteraceae</taxon>
        <taxon>Anaeromyxobacter</taxon>
    </lineage>
</organism>
<feature type="chain" id="PRO_5004209711" description="Lipoprotein" evidence="1">
    <location>
        <begin position="24"/>
        <end position="130"/>
    </location>
</feature>
<evidence type="ECO:0000313" key="3">
    <source>
        <dbReference type="Proteomes" id="UP000001935"/>
    </source>
</evidence>